<dbReference type="GO" id="GO:0016020">
    <property type="term" value="C:membrane"/>
    <property type="evidence" value="ECO:0007669"/>
    <property type="project" value="UniProtKB-SubCell"/>
</dbReference>
<keyword evidence="3" id="KW-0812">Transmembrane</keyword>
<keyword evidence="5" id="KW-1133">Transmembrane helix</keyword>
<dbReference type="Pfam" id="PF14416">
    <property type="entry name" value="PMR5N"/>
    <property type="match status" value="1"/>
</dbReference>
<reference evidence="9" key="1">
    <citation type="submission" date="2020-07" db="EMBL/GenBank/DDBJ databases">
        <title>Ethylene signaling mediates host invasion by parasitic plants.</title>
        <authorList>
            <person name="Yoshida S."/>
        </authorList>
    </citation>
    <scope>NUCLEOTIDE SEQUENCE</scope>
    <source>
        <strain evidence="9">Okayama</strain>
    </source>
</reference>
<dbReference type="Pfam" id="PF13839">
    <property type="entry name" value="PC-Esterase"/>
    <property type="match status" value="1"/>
</dbReference>
<evidence type="ECO:0000256" key="2">
    <source>
        <dbReference type="ARBA" id="ARBA00007727"/>
    </source>
</evidence>
<dbReference type="GO" id="GO:0016413">
    <property type="term" value="F:O-acetyltransferase activity"/>
    <property type="evidence" value="ECO:0007669"/>
    <property type="project" value="InterPro"/>
</dbReference>
<dbReference type="GO" id="GO:0005794">
    <property type="term" value="C:Golgi apparatus"/>
    <property type="evidence" value="ECO:0007669"/>
    <property type="project" value="TreeGrafter"/>
</dbReference>
<name>A0A830C9T5_9LAMI</name>
<comment type="caution">
    <text evidence="9">The sequence shown here is derived from an EMBL/GenBank/DDBJ whole genome shotgun (WGS) entry which is preliminary data.</text>
</comment>
<feature type="domain" description="Trichome birefringence-like N-terminal" evidence="8">
    <location>
        <begin position="51"/>
        <end position="104"/>
    </location>
</feature>
<evidence type="ECO:0000256" key="6">
    <source>
        <dbReference type="ARBA" id="ARBA00023136"/>
    </source>
</evidence>
<keyword evidence="4" id="KW-0735">Signal-anchor</keyword>
<evidence type="ECO:0000259" key="8">
    <source>
        <dbReference type="Pfam" id="PF14416"/>
    </source>
</evidence>
<gene>
    <name evidence="9" type="ORF">PHJA_001421600</name>
</gene>
<evidence type="ECO:0000256" key="3">
    <source>
        <dbReference type="ARBA" id="ARBA00022692"/>
    </source>
</evidence>
<comment type="subcellular location">
    <subcellularLocation>
        <location evidence="1">Membrane</location>
        <topology evidence="1">Single-pass membrane protein</topology>
    </subcellularLocation>
</comment>
<evidence type="ECO:0000259" key="7">
    <source>
        <dbReference type="Pfam" id="PF13839"/>
    </source>
</evidence>
<evidence type="ECO:0000313" key="10">
    <source>
        <dbReference type="Proteomes" id="UP000653305"/>
    </source>
</evidence>
<evidence type="ECO:0000256" key="5">
    <source>
        <dbReference type="ARBA" id="ARBA00022989"/>
    </source>
</evidence>
<keyword evidence="10" id="KW-1185">Reference proteome</keyword>
<dbReference type="InterPro" id="IPR029962">
    <property type="entry name" value="TBL"/>
</dbReference>
<evidence type="ECO:0000256" key="1">
    <source>
        <dbReference type="ARBA" id="ARBA00004167"/>
    </source>
</evidence>
<comment type="similarity">
    <text evidence="2">Belongs to the PC-esterase family. TBL subfamily.</text>
</comment>
<evidence type="ECO:0000256" key="4">
    <source>
        <dbReference type="ARBA" id="ARBA00022968"/>
    </source>
</evidence>
<organism evidence="9 10">
    <name type="scientific">Phtheirospermum japonicum</name>
    <dbReference type="NCBI Taxonomy" id="374723"/>
    <lineage>
        <taxon>Eukaryota</taxon>
        <taxon>Viridiplantae</taxon>
        <taxon>Streptophyta</taxon>
        <taxon>Embryophyta</taxon>
        <taxon>Tracheophyta</taxon>
        <taxon>Spermatophyta</taxon>
        <taxon>Magnoliopsida</taxon>
        <taxon>eudicotyledons</taxon>
        <taxon>Gunneridae</taxon>
        <taxon>Pentapetalae</taxon>
        <taxon>asterids</taxon>
        <taxon>lamiids</taxon>
        <taxon>Lamiales</taxon>
        <taxon>Orobanchaceae</taxon>
        <taxon>Orobanchaceae incertae sedis</taxon>
        <taxon>Phtheirospermum</taxon>
    </lineage>
</organism>
<protein>
    <submittedName>
        <fullName evidence="9">Protein trichome birefringence-like 34</fullName>
    </submittedName>
</protein>
<feature type="domain" description="Trichome birefringence-like C-terminal" evidence="7">
    <location>
        <begin position="105"/>
        <end position="395"/>
    </location>
</feature>
<sequence length="400" mass="46816">MLIPHLASIGILALVSAFVYLIRNNVNVVHLDPQVFLQQVQIENENNSNQGCNLFAGRWVYDNVSYPLYKEKKCSFLDDEFVCEKNGRKDLKYQNWRWQPHTCDLPRFNGTALLEKIRGKRLVYVGDSLNRNQWKSMLCLIESVLPASSKKKVKLTGNMYYFHSIEYDALIEFYWAPLLVESNCDDIEKHRVWPRIVQIKSIENHGRHWVDADILIFDSFAWWMGPRNITISWGSIGSPSAVQKRVSQKLVPYEIALRTWSNWMEMHTNRTKTKLFFMSPTAYREGGTMWGTYHGCYNVTEPILDETFWSAAMSPNVMRIIESTLRTLEQRGLKVEYLNITQLSTYRDDAHPSTHTYRTFWNAIPKEQLDPTTYADCLHWCLPGVPDIWNQILYAYIMKS</sequence>
<keyword evidence="6" id="KW-0472">Membrane</keyword>
<dbReference type="EMBL" id="BMAC01000290">
    <property type="protein sequence ID" value="GFP92773.1"/>
    <property type="molecule type" value="Genomic_DNA"/>
</dbReference>
<proteinExistence type="inferred from homology"/>
<dbReference type="PANTHER" id="PTHR32285">
    <property type="entry name" value="PROTEIN TRICHOME BIREFRINGENCE-LIKE 9-RELATED"/>
    <property type="match status" value="1"/>
</dbReference>
<dbReference type="AlphaFoldDB" id="A0A830C9T5"/>
<dbReference type="InterPro" id="IPR026057">
    <property type="entry name" value="TBL_C"/>
</dbReference>
<evidence type="ECO:0000313" key="9">
    <source>
        <dbReference type="EMBL" id="GFP92773.1"/>
    </source>
</evidence>
<dbReference type="InterPro" id="IPR025846">
    <property type="entry name" value="TBL_N"/>
</dbReference>
<dbReference type="OrthoDB" id="2016263at2759"/>
<accession>A0A830C9T5</accession>
<dbReference type="Proteomes" id="UP000653305">
    <property type="component" value="Unassembled WGS sequence"/>
</dbReference>
<dbReference type="PANTHER" id="PTHR32285:SF239">
    <property type="entry name" value="PROTEIN TRICHOME BIREFRINGENCE-LIKE 34"/>
    <property type="match status" value="1"/>
</dbReference>